<dbReference type="SUPFAM" id="SSF53790">
    <property type="entry name" value="Tetrapyrrole methylase"/>
    <property type="match status" value="1"/>
</dbReference>
<evidence type="ECO:0000256" key="5">
    <source>
        <dbReference type="ARBA" id="ARBA00022691"/>
    </source>
</evidence>
<dbReference type="EMBL" id="CP023154">
    <property type="protein sequence ID" value="QEK78301.1"/>
    <property type="molecule type" value="Genomic_DNA"/>
</dbReference>
<dbReference type="GO" id="GO:0004164">
    <property type="term" value="F:diphthine synthase activity"/>
    <property type="evidence" value="ECO:0007669"/>
    <property type="project" value="UniProtKB-UniRule"/>
</dbReference>
<dbReference type="SMR" id="A0A5C0XNS2"/>
<feature type="binding site" evidence="6 7">
    <location>
        <position position="87"/>
    </location>
    <ligand>
        <name>S-adenosyl-L-methionine</name>
        <dbReference type="ChEBI" id="CHEBI:59789"/>
    </ligand>
</feature>
<protein>
    <recommendedName>
        <fullName evidence="6">Diphthine synthase</fullName>
        <ecNumber evidence="6">2.1.1.98</ecNumber>
    </recommendedName>
    <alternativeName>
        <fullName evidence="6">Diphthamide biosynthesis methyltransferase</fullName>
    </alternativeName>
</protein>
<comment type="subunit">
    <text evidence="6">Homodimer.</text>
</comment>
<gene>
    <name evidence="6" type="primary">dphB</name>
    <name evidence="9" type="ORF">PFDSM3638_02985</name>
</gene>
<dbReference type="HAMAP" id="MF_01084">
    <property type="entry name" value="Diphthine_synth"/>
    <property type="match status" value="1"/>
</dbReference>
<dbReference type="GO" id="GO:0017183">
    <property type="term" value="P:protein histidyl modification to diphthamide"/>
    <property type="evidence" value="ECO:0007669"/>
    <property type="project" value="UniProtKB-UniRule"/>
</dbReference>
<keyword evidence="4 6" id="KW-0808">Transferase</keyword>
<feature type="binding site" evidence="6 7">
    <location>
        <position position="209"/>
    </location>
    <ligand>
        <name>S-adenosyl-L-methionine</name>
        <dbReference type="ChEBI" id="CHEBI:59789"/>
    </ligand>
</feature>
<dbReference type="InterPro" id="IPR014776">
    <property type="entry name" value="4pyrrole_Mease_sub2"/>
</dbReference>
<evidence type="ECO:0000313" key="10">
    <source>
        <dbReference type="Proteomes" id="UP000324354"/>
    </source>
</evidence>
<keyword evidence="3 6" id="KW-0489">Methyltransferase</keyword>
<sequence>MPLYFIGLGLYDEKDITLKGLEIAKRCDKVYAEFYTSLMAGTTLEKIEEVIGKKIIVLNREDVEMNFEKIVLPEAKEKEVAFLTAGDPMVATTHAELRIRAKRMGVESYVIHAPSIYSAVAITGLHIYKFGKSATVAYPEGNWFPTSYYDVVKENLERGLHTLLFLDIKAEKGKYMTANEAMELLLKVEEMRGENVFTPNTLVVVLGRAGSLNPTIRAGYVKDMIKEDFGKQPHVLIVPGKLHVVEAEYLVEIAGAPKEILEQFAPRKM</sequence>
<evidence type="ECO:0000256" key="1">
    <source>
        <dbReference type="ARBA" id="ARBA00005156"/>
    </source>
</evidence>
<dbReference type="Gene3D" id="3.40.1010.10">
    <property type="entry name" value="Cobalt-precorrin-4 Transmethylase, Domain 1"/>
    <property type="match status" value="1"/>
</dbReference>
<reference evidence="9 10" key="1">
    <citation type="submission" date="2017-08" db="EMBL/GenBank/DDBJ databases">
        <title>Resequencing and Reannotation of the genome of Pyrococcus furiosus type strain DSM3638.</title>
        <authorList>
            <person name="Reichelt R.M."/>
            <person name="Bunk B."/>
        </authorList>
    </citation>
    <scope>NUCLEOTIDE SEQUENCE [LARGE SCALE GENOMIC DNA]</scope>
    <source>
        <strain evidence="9 10">DSM 3638</strain>
    </source>
</reference>
<dbReference type="OrthoDB" id="39139at2157"/>
<dbReference type="AlphaFoldDB" id="A0A5C0XNS2"/>
<dbReference type="FunFam" id="3.40.1010.10:FF:000004">
    <property type="entry name" value="Putative diphthine synthase"/>
    <property type="match status" value="1"/>
</dbReference>
<dbReference type="PIRSF" id="PIRSF036432">
    <property type="entry name" value="Diphthine_synth"/>
    <property type="match status" value="1"/>
</dbReference>
<feature type="binding site" evidence="6 7">
    <location>
        <position position="234"/>
    </location>
    <ligand>
        <name>S-adenosyl-L-methionine</name>
        <dbReference type="ChEBI" id="CHEBI:59789"/>
    </ligand>
</feature>
<dbReference type="Gene3D" id="3.30.950.10">
    <property type="entry name" value="Methyltransferase, Cobalt-precorrin-4 Transmethylase, Domain 2"/>
    <property type="match status" value="1"/>
</dbReference>
<dbReference type="CDD" id="cd11647">
    <property type="entry name" value="DHP5_DphB"/>
    <property type="match status" value="1"/>
</dbReference>
<evidence type="ECO:0000256" key="3">
    <source>
        <dbReference type="ARBA" id="ARBA00022603"/>
    </source>
</evidence>
<dbReference type="UniPathway" id="UPA00559"/>
<dbReference type="PANTHER" id="PTHR10882">
    <property type="entry name" value="DIPHTHINE SYNTHASE"/>
    <property type="match status" value="1"/>
</dbReference>
<evidence type="ECO:0000256" key="7">
    <source>
        <dbReference type="PIRSR" id="PIRSR036432-1"/>
    </source>
</evidence>
<dbReference type="InterPro" id="IPR004551">
    <property type="entry name" value="Dphthn_synthase"/>
</dbReference>
<proteinExistence type="inferred from homology"/>
<dbReference type="InterPro" id="IPR035996">
    <property type="entry name" value="4pyrrol_Methylase_sf"/>
</dbReference>
<feature type="binding site" evidence="6 7">
    <location>
        <position position="10"/>
    </location>
    <ligand>
        <name>S-adenosyl-L-methionine</name>
        <dbReference type="ChEBI" id="CHEBI:59789"/>
    </ligand>
</feature>
<feature type="binding site" evidence="6 7">
    <location>
        <begin position="115"/>
        <end position="116"/>
    </location>
    <ligand>
        <name>S-adenosyl-L-methionine</name>
        <dbReference type="ChEBI" id="CHEBI:59789"/>
    </ligand>
</feature>
<comment type="pathway">
    <text evidence="1 6">Protein modification; peptidyl-diphthamide biosynthesis.</text>
</comment>
<accession>A0A5C0XNS2</accession>
<comment type="similarity">
    <text evidence="2 6">Belongs to the diphthine synthase family.</text>
</comment>
<organism evidence="9 10">
    <name type="scientific">Pyrococcus furiosus (strain ATCC 43587 / DSM 3638 / JCM 8422 / Vc1)</name>
    <dbReference type="NCBI Taxonomy" id="186497"/>
    <lineage>
        <taxon>Archaea</taxon>
        <taxon>Methanobacteriati</taxon>
        <taxon>Methanobacteriota</taxon>
        <taxon>Thermococci</taxon>
        <taxon>Thermococcales</taxon>
        <taxon>Thermococcaceae</taxon>
        <taxon>Pyrococcus</taxon>
    </lineage>
</organism>
<dbReference type="InterPro" id="IPR000878">
    <property type="entry name" value="4pyrrol_Mease"/>
</dbReference>
<dbReference type="InterPro" id="IPR014777">
    <property type="entry name" value="4pyrrole_Mease_sub1"/>
</dbReference>
<dbReference type="GO" id="GO:0032259">
    <property type="term" value="P:methylation"/>
    <property type="evidence" value="ECO:0007669"/>
    <property type="project" value="UniProtKB-KW"/>
</dbReference>
<dbReference type="NCBIfam" id="TIGR00522">
    <property type="entry name" value="dph5"/>
    <property type="match status" value="1"/>
</dbReference>
<evidence type="ECO:0000256" key="2">
    <source>
        <dbReference type="ARBA" id="ARBA00006729"/>
    </source>
</evidence>
<dbReference type="Pfam" id="PF00590">
    <property type="entry name" value="TP_methylase"/>
    <property type="match status" value="1"/>
</dbReference>
<dbReference type="RefSeq" id="WP_011011714.1">
    <property type="nucleotide sequence ID" value="NC_003413.1"/>
</dbReference>
<comment type="catalytic activity">
    <reaction evidence="6">
        <text>2-[(3S)-amino-3-carboxypropyl]-L-histidyl-[translation elongation factor 2] + 3 S-adenosyl-L-methionine = diphthine-[translation elongation factor 2] + 3 S-adenosyl-L-homocysteine + 3 H(+)</text>
        <dbReference type="Rhea" id="RHEA:36415"/>
        <dbReference type="Rhea" id="RHEA-COMP:9749"/>
        <dbReference type="Rhea" id="RHEA-COMP:10172"/>
        <dbReference type="ChEBI" id="CHEBI:15378"/>
        <dbReference type="ChEBI" id="CHEBI:57856"/>
        <dbReference type="ChEBI" id="CHEBI:59789"/>
        <dbReference type="ChEBI" id="CHEBI:73995"/>
        <dbReference type="ChEBI" id="CHEBI:82696"/>
        <dbReference type="EC" id="2.1.1.98"/>
    </reaction>
</comment>
<dbReference type="KEGG" id="pfu:PF0595"/>
<dbReference type="PANTHER" id="PTHR10882:SF0">
    <property type="entry name" value="DIPHTHINE METHYL ESTER SYNTHASE"/>
    <property type="match status" value="1"/>
</dbReference>
<evidence type="ECO:0000259" key="8">
    <source>
        <dbReference type="Pfam" id="PF00590"/>
    </source>
</evidence>
<feature type="binding site" evidence="6 7">
    <location>
        <position position="166"/>
    </location>
    <ligand>
        <name>S-adenosyl-L-methionine</name>
        <dbReference type="ChEBI" id="CHEBI:59789"/>
    </ligand>
</feature>
<keyword evidence="5 6" id="KW-0949">S-adenosyl-L-methionine</keyword>
<dbReference type="FunFam" id="3.30.950.10:FF:000004">
    <property type="entry name" value="Diphthine synthase putative"/>
    <property type="match status" value="1"/>
</dbReference>
<evidence type="ECO:0000313" key="9">
    <source>
        <dbReference type="EMBL" id="QEK78301.1"/>
    </source>
</evidence>
<evidence type="ECO:0000256" key="4">
    <source>
        <dbReference type="ARBA" id="ARBA00022679"/>
    </source>
</evidence>
<comment type="function">
    <text evidence="6">S-adenosyl-L-methionine-dependent methyltransferase that catalyzes the trimethylation of the amino group of the modified target histidine residue in translation elongation factor 2 (EF-2), to form an intermediate called diphthine. The three successive methylation reactions represent the second step of diphthamide biosynthesis.</text>
</comment>
<dbReference type="GeneID" id="41712400"/>
<evidence type="ECO:0000256" key="6">
    <source>
        <dbReference type="HAMAP-Rule" id="MF_01084"/>
    </source>
</evidence>
<feature type="domain" description="Tetrapyrrole methylase" evidence="8">
    <location>
        <begin position="3"/>
        <end position="188"/>
    </location>
</feature>
<feature type="binding site" evidence="6 7">
    <location>
        <position position="90"/>
    </location>
    <ligand>
        <name>S-adenosyl-L-methionine</name>
        <dbReference type="ChEBI" id="CHEBI:59789"/>
    </ligand>
</feature>
<dbReference type="Proteomes" id="UP000324354">
    <property type="component" value="Chromosome"/>
</dbReference>
<dbReference type="GeneID" id="13302407"/>
<name>A0A5C0XNS2_PYRFU</name>
<dbReference type="EC" id="2.1.1.98" evidence="6"/>